<dbReference type="InterPro" id="IPR006944">
    <property type="entry name" value="Phage/GTA_portal"/>
</dbReference>
<dbReference type="RefSeq" id="WP_183206097.1">
    <property type="nucleotide sequence ID" value="NZ_JAAAMM010000001.1"/>
</dbReference>
<organism evidence="1 2">
    <name type="scientific">Aurantimonas endophytica</name>
    <dbReference type="NCBI Taxonomy" id="1522175"/>
    <lineage>
        <taxon>Bacteria</taxon>
        <taxon>Pseudomonadati</taxon>
        <taxon>Pseudomonadota</taxon>
        <taxon>Alphaproteobacteria</taxon>
        <taxon>Hyphomicrobiales</taxon>
        <taxon>Aurantimonadaceae</taxon>
        <taxon>Aurantimonas</taxon>
    </lineage>
</organism>
<dbReference type="Proteomes" id="UP000588647">
    <property type="component" value="Unassembled WGS sequence"/>
</dbReference>
<proteinExistence type="predicted"/>
<accession>A0A7W6HAE4</accession>
<dbReference type="AlphaFoldDB" id="A0A7W6HAE4"/>
<evidence type="ECO:0000313" key="1">
    <source>
        <dbReference type="EMBL" id="MBB4001585.1"/>
    </source>
</evidence>
<comment type="caution">
    <text evidence="1">The sequence shown here is derived from an EMBL/GenBank/DDBJ whole genome shotgun (WGS) entry which is preliminary data.</text>
</comment>
<dbReference type="EMBL" id="JACIEM010000001">
    <property type="protein sequence ID" value="MBB4001585.1"/>
    <property type="molecule type" value="Genomic_DNA"/>
</dbReference>
<protein>
    <submittedName>
        <fullName evidence="1">HK97 family phage portal protein</fullName>
    </submittedName>
</protein>
<name>A0A7W6HAE4_9HYPH</name>
<dbReference type="NCBIfam" id="TIGR01537">
    <property type="entry name" value="portal_HK97"/>
    <property type="match status" value="1"/>
</dbReference>
<sequence length="403" mass="44712">MGVWSRWFGKRLTARDGALYDFLGGDDTWAGESVTPKGALNLSAFWAGTRITAETVASLSLDVMEKRSDGVKVRVTDHPLQALLDESPNAEQTAIEFWEERVLGLCTTGNAFAEKAYSGARLVALNPMPAETAVVRNSSGKLEFRFPDRGKEIVLPAEKVFHLKAFGEGDVGFSPVEYARQTLSLTIATEKMAGQAFSKGLRSKGFFVMPPGAKLNDEARASAKKNFVDANSGPNAPWAMLLEGGMDFKTISLSMRDAEMILNRRFNVEDVCRWLGLPPILVGHAAEGQTMWGTGVSAIMQNWLNLSLRNRLKRIEQAITKRIMTPEERRRFAVKFNYEDLLRTDTEARYKAYEVAIRAGFKTINQVRRLEGDEPVDGGDEIRTQMQNVPIDQADAAAQENQP</sequence>
<dbReference type="InterPro" id="IPR006427">
    <property type="entry name" value="Portal_HK97"/>
</dbReference>
<keyword evidence="2" id="KW-1185">Reference proteome</keyword>
<dbReference type="Pfam" id="PF04860">
    <property type="entry name" value="Phage_portal"/>
    <property type="match status" value="1"/>
</dbReference>
<reference evidence="1 2" key="1">
    <citation type="submission" date="2020-08" db="EMBL/GenBank/DDBJ databases">
        <title>Genomic Encyclopedia of Type Strains, Phase IV (KMG-IV): sequencing the most valuable type-strain genomes for metagenomic binning, comparative biology and taxonomic classification.</title>
        <authorList>
            <person name="Goeker M."/>
        </authorList>
    </citation>
    <scope>NUCLEOTIDE SEQUENCE [LARGE SCALE GENOMIC DNA]</scope>
    <source>
        <strain evidence="1 2">DSM 103570</strain>
    </source>
</reference>
<gene>
    <name evidence="1" type="ORF">GGR03_000632</name>
</gene>
<evidence type="ECO:0000313" key="2">
    <source>
        <dbReference type="Proteomes" id="UP000588647"/>
    </source>
</evidence>